<keyword evidence="5" id="KW-0904">Protein phosphatase</keyword>
<dbReference type="PANTHER" id="PTHR10828">
    <property type="entry name" value="M-PHASE INDUCER PHOSPHATASE DUAL SPECIFICITY PHOSPHATASE CDC25"/>
    <property type="match status" value="1"/>
</dbReference>
<dbReference type="Pfam" id="PF00581">
    <property type="entry name" value="Rhodanese"/>
    <property type="match status" value="1"/>
</dbReference>
<evidence type="ECO:0000256" key="5">
    <source>
        <dbReference type="ARBA" id="ARBA00022912"/>
    </source>
</evidence>
<dbReference type="PROSITE" id="PS50206">
    <property type="entry name" value="RHODANESE_3"/>
    <property type="match status" value="1"/>
</dbReference>
<sequence length="251" mass="29151">MHHPTLNISEDIPTPDIDEDDEFLTFLSSNNSGNFSYDSSYGLIRTKELKLPHLMIDNVPRITCSQLANLLQDPTSHDYQEIIILDARFPYEYRGGHIQSSKNITSQACFKSIFQLYSKIKVCIICHCEFSKTRGPFLYALLRNHDRLTNVYPKLSIPEMYVLHGGYKDFYEQYPELCLGGYVAMRDKEYVLNGELKRCHTDYKKQMKMPFYSLLKRSKSTIIYNIHPIESIKNSNKTTNSFLPKNCSKDS</sequence>
<protein>
    <recommendedName>
        <fullName evidence="2">protein-tyrosine-phosphatase</fullName>
        <ecNumber evidence="2">3.1.3.48</ecNumber>
    </recommendedName>
</protein>
<organism evidence="8 9">
    <name type="scientific">Tritrichomonas musculus</name>
    <dbReference type="NCBI Taxonomy" id="1915356"/>
    <lineage>
        <taxon>Eukaryota</taxon>
        <taxon>Metamonada</taxon>
        <taxon>Parabasalia</taxon>
        <taxon>Tritrichomonadida</taxon>
        <taxon>Tritrichomonadidae</taxon>
        <taxon>Tritrichomonas</taxon>
    </lineage>
</organism>
<dbReference type="SUPFAM" id="SSF52821">
    <property type="entry name" value="Rhodanese/Cell cycle control phosphatase"/>
    <property type="match status" value="1"/>
</dbReference>
<dbReference type="InterPro" id="IPR036873">
    <property type="entry name" value="Rhodanese-like_dom_sf"/>
</dbReference>
<evidence type="ECO:0000259" key="7">
    <source>
        <dbReference type="PROSITE" id="PS50206"/>
    </source>
</evidence>
<evidence type="ECO:0000256" key="6">
    <source>
        <dbReference type="ARBA" id="ARBA00023306"/>
    </source>
</evidence>
<comment type="caution">
    <text evidence="8">The sequence shown here is derived from an EMBL/GenBank/DDBJ whole genome shotgun (WGS) entry which is preliminary data.</text>
</comment>
<gene>
    <name evidence="8" type="ORF">M9Y10_035000</name>
</gene>
<keyword evidence="9" id="KW-1185">Reference proteome</keyword>
<evidence type="ECO:0000256" key="3">
    <source>
        <dbReference type="ARBA" id="ARBA00022618"/>
    </source>
</evidence>
<comment type="similarity">
    <text evidence="1">Belongs to the MPI phosphatase family.</text>
</comment>
<feature type="domain" description="Rhodanese" evidence="7">
    <location>
        <begin position="78"/>
        <end position="179"/>
    </location>
</feature>
<keyword evidence="3" id="KW-0132">Cell division</keyword>
<evidence type="ECO:0000256" key="4">
    <source>
        <dbReference type="ARBA" id="ARBA00022801"/>
    </source>
</evidence>
<keyword evidence="4" id="KW-0378">Hydrolase</keyword>
<name>A0ABR2KGF0_9EUKA</name>
<proteinExistence type="inferred from homology"/>
<dbReference type="InterPro" id="IPR000751">
    <property type="entry name" value="MPI_Phosphatase"/>
</dbReference>
<dbReference type="PRINTS" id="PR00716">
    <property type="entry name" value="MPIPHPHTASE"/>
</dbReference>
<reference evidence="8 9" key="1">
    <citation type="submission" date="2024-04" db="EMBL/GenBank/DDBJ databases">
        <title>Tritrichomonas musculus Genome.</title>
        <authorList>
            <person name="Alves-Ferreira E."/>
            <person name="Grigg M."/>
            <person name="Lorenzi H."/>
            <person name="Galac M."/>
        </authorList>
    </citation>
    <scope>NUCLEOTIDE SEQUENCE [LARGE SCALE GENOMIC DNA]</scope>
    <source>
        <strain evidence="8 9">EAF2021</strain>
    </source>
</reference>
<dbReference type="EMBL" id="JAPFFF010000005">
    <property type="protein sequence ID" value="KAK8890228.1"/>
    <property type="molecule type" value="Genomic_DNA"/>
</dbReference>
<dbReference type="PANTHER" id="PTHR10828:SF17">
    <property type="entry name" value="PROTEIN-TYROSINE-PHOSPHATASE"/>
    <property type="match status" value="1"/>
</dbReference>
<evidence type="ECO:0000313" key="9">
    <source>
        <dbReference type="Proteomes" id="UP001470230"/>
    </source>
</evidence>
<dbReference type="SMART" id="SM00450">
    <property type="entry name" value="RHOD"/>
    <property type="match status" value="1"/>
</dbReference>
<accession>A0ABR2KGF0</accession>
<keyword evidence="6" id="KW-0131">Cell cycle</keyword>
<dbReference type="InterPro" id="IPR001763">
    <property type="entry name" value="Rhodanese-like_dom"/>
</dbReference>
<dbReference type="Proteomes" id="UP001470230">
    <property type="component" value="Unassembled WGS sequence"/>
</dbReference>
<dbReference type="EC" id="3.1.3.48" evidence="2"/>
<evidence type="ECO:0000256" key="2">
    <source>
        <dbReference type="ARBA" id="ARBA00013064"/>
    </source>
</evidence>
<dbReference type="Gene3D" id="3.40.250.10">
    <property type="entry name" value="Rhodanese-like domain"/>
    <property type="match status" value="1"/>
</dbReference>
<evidence type="ECO:0000256" key="1">
    <source>
        <dbReference type="ARBA" id="ARBA00011065"/>
    </source>
</evidence>
<evidence type="ECO:0000313" key="8">
    <source>
        <dbReference type="EMBL" id="KAK8890228.1"/>
    </source>
</evidence>